<dbReference type="EMBL" id="JAMRDG010000002">
    <property type="protein sequence ID" value="KAJ3691879.1"/>
    <property type="molecule type" value="Genomic_DNA"/>
</dbReference>
<accession>A0AAD6EPE1</accession>
<sequence length="132" mass="14504">MRREGRQHGYVRTHVILAEPGAEDASEDCPTRILKSKQSGILVTGVFTKVSRKPTNHSKFTGKCSTQLCTSCRDAPASKAKNKAKGSRKFKLMDDEGLCEAVEINFMEVMDDEAAVWADIFAETAAEIAACY</sequence>
<reference evidence="1 3" key="1">
    <citation type="journal article" date="2022" name="Cell">
        <title>Repeat-based holocentromeres influence genome architecture and karyotype evolution.</title>
        <authorList>
            <person name="Hofstatter P.G."/>
            <person name="Thangavel G."/>
            <person name="Lux T."/>
            <person name="Neumann P."/>
            <person name="Vondrak T."/>
            <person name="Novak P."/>
            <person name="Zhang M."/>
            <person name="Costa L."/>
            <person name="Castellani M."/>
            <person name="Scott A."/>
            <person name="Toegelov H."/>
            <person name="Fuchs J."/>
            <person name="Mata-Sucre Y."/>
            <person name="Dias Y."/>
            <person name="Vanzela A.L.L."/>
            <person name="Huettel B."/>
            <person name="Almeida C.C.S."/>
            <person name="Simkova H."/>
            <person name="Souza G."/>
            <person name="Pedrosa-Harand A."/>
            <person name="Macas J."/>
            <person name="Mayer K.F.X."/>
            <person name="Houben A."/>
            <person name="Marques A."/>
        </authorList>
    </citation>
    <scope>NUCLEOTIDE SEQUENCE [LARGE SCALE GENOMIC DNA]</scope>
    <source>
        <strain evidence="1">RhyTen1mFocal</strain>
    </source>
</reference>
<evidence type="ECO:0000313" key="3">
    <source>
        <dbReference type="Proteomes" id="UP001210211"/>
    </source>
</evidence>
<protein>
    <submittedName>
        <fullName evidence="1">Uncharacterized protein</fullName>
    </submittedName>
</protein>
<gene>
    <name evidence="2" type="ORF">LUZ61_000029</name>
    <name evidence="1" type="ORF">LUZ61_021043</name>
</gene>
<comment type="caution">
    <text evidence="1">The sequence shown here is derived from an EMBL/GenBank/DDBJ whole genome shotgun (WGS) entry which is preliminary data.</text>
</comment>
<dbReference type="Proteomes" id="UP001210211">
    <property type="component" value="Unassembled WGS sequence"/>
</dbReference>
<organism evidence="1 3">
    <name type="scientific">Rhynchospora tenuis</name>
    <dbReference type="NCBI Taxonomy" id="198213"/>
    <lineage>
        <taxon>Eukaryota</taxon>
        <taxon>Viridiplantae</taxon>
        <taxon>Streptophyta</taxon>
        <taxon>Embryophyta</taxon>
        <taxon>Tracheophyta</taxon>
        <taxon>Spermatophyta</taxon>
        <taxon>Magnoliopsida</taxon>
        <taxon>Liliopsida</taxon>
        <taxon>Poales</taxon>
        <taxon>Cyperaceae</taxon>
        <taxon>Cyperoideae</taxon>
        <taxon>Rhynchosporeae</taxon>
        <taxon>Rhynchospora</taxon>
    </lineage>
</organism>
<dbReference type="PANTHER" id="PTHR34278:SF1">
    <property type="entry name" value="PROTEIN THI031, PUTATIVE-RELATED"/>
    <property type="match status" value="1"/>
</dbReference>
<evidence type="ECO:0000313" key="1">
    <source>
        <dbReference type="EMBL" id="KAJ3691879.1"/>
    </source>
</evidence>
<dbReference type="AlphaFoldDB" id="A0AAD6EPE1"/>
<proteinExistence type="predicted"/>
<dbReference type="PANTHER" id="PTHR34278">
    <property type="entry name" value="PROTEIN THI031, PUTATIVE-RELATED"/>
    <property type="match status" value="1"/>
</dbReference>
<dbReference type="EMBL" id="JAMRDG010000001">
    <property type="protein sequence ID" value="KAJ3696324.1"/>
    <property type="molecule type" value="Genomic_DNA"/>
</dbReference>
<evidence type="ECO:0000313" key="2">
    <source>
        <dbReference type="EMBL" id="KAJ3696324.1"/>
    </source>
</evidence>
<keyword evidence="3" id="KW-1185">Reference proteome</keyword>
<name>A0AAD6EPE1_9POAL</name>